<feature type="compositionally biased region" description="Basic and acidic residues" evidence="1">
    <location>
        <begin position="1"/>
        <end position="17"/>
    </location>
</feature>
<evidence type="ECO:0000256" key="1">
    <source>
        <dbReference type="SAM" id="MobiDB-lite"/>
    </source>
</evidence>
<keyword evidence="3" id="KW-1185">Reference proteome</keyword>
<dbReference type="EMBL" id="LVLJ01002757">
    <property type="protein sequence ID" value="OAE23872.1"/>
    <property type="molecule type" value="Genomic_DNA"/>
</dbReference>
<feature type="compositionally biased region" description="Basic and acidic residues" evidence="1">
    <location>
        <begin position="98"/>
        <end position="112"/>
    </location>
</feature>
<proteinExistence type="predicted"/>
<accession>A0A176VU97</accession>
<evidence type="ECO:0000313" key="3">
    <source>
        <dbReference type="Proteomes" id="UP000077202"/>
    </source>
</evidence>
<name>A0A176VU97_MARPO</name>
<sequence>MVREKEATTEKGPKSSEDEVPSAGIRMKTPLKRTAEVLACGVNLEDAIARFLAGTPKINLNLRRVGQCLHAPSILICARERNVRASRVRARREHSRRHCDIERERAESERKRNQSTLIAAKTQFEDMTPSKTAKGWKLVPLKLSYEELRPYRWKLSELHLDFLLWNWNCVSASICKEITDKNRNEGEDLRGNPMLWTIEHWTKVLGPCAGNDGDFMFEKDNVKITRAEEFTFAPLFRNARSGTNGWKTADYKDPMISAIAFGVMHILQPQRTTFVTA</sequence>
<organism evidence="2 3">
    <name type="scientific">Marchantia polymorpha subsp. ruderalis</name>
    <dbReference type="NCBI Taxonomy" id="1480154"/>
    <lineage>
        <taxon>Eukaryota</taxon>
        <taxon>Viridiplantae</taxon>
        <taxon>Streptophyta</taxon>
        <taxon>Embryophyta</taxon>
        <taxon>Marchantiophyta</taxon>
        <taxon>Marchantiopsida</taxon>
        <taxon>Marchantiidae</taxon>
        <taxon>Marchantiales</taxon>
        <taxon>Marchantiaceae</taxon>
        <taxon>Marchantia</taxon>
    </lineage>
</organism>
<evidence type="ECO:0000313" key="2">
    <source>
        <dbReference type="EMBL" id="OAE23872.1"/>
    </source>
</evidence>
<protein>
    <submittedName>
        <fullName evidence="2">Uncharacterized protein</fullName>
    </submittedName>
</protein>
<reference evidence="2" key="1">
    <citation type="submission" date="2016-03" db="EMBL/GenBank/DDBJ databases">
        <title>Mechanisms controlling the formation of the plant cell surface in tip-growing cells are functionally conserved among land plants.</title>
        <authorList>
            <person name="Honkanen S."/>
            <person name="Jones V.A."/>
            <person name="Morieri G."/>
            <person name="Champion C."/>
            <person name="Hetherington A.J."/>
            <person name="Kelly S."/>
            <person name="Saint-Marcoux D."/>
            <person name="Proust H."/>
            <person name="Prescott H."/>
            <person name="Dolan L."/>
        </authorList>
    </citation>
    <scope>NUCLEOTIDE SEQUENCE [LARGE SCALE GENOMIC DNA]</scope>
    <source>
        <tissue evidence="2">Whole gametophyte</tissue>
    </source>
</reference>
<feature type="region of interest" description="Disordered" evidence="1">
    <location>
        <begin position="1"/>
        <end position="23"/>
    </location>
</feature>
<gene>
    <name evidence="2" type="ORF">AXG93_3001s1000</name>
</gene>
<dbReference type="AlphaFoldDB" id="A0A176VU97"/>
<dbReference type="Proteomes" id="UP000077202">
    <property type="component" value="Unassembled WGS sequence"/>
</dbReference>
<feature type="region of interest" description="Disordered" evidence="1">
    <location>
        <begin position="94"/>
        <end position="114"/>
    </location>
</feature>
<comment type="caution">
    <text evidence="2">The sequence shown here is derived from an EMBL/GenBank/DDBJ whole genome shotgun (WGS) entry which is preliminary data.</text>
</comment>